<dbReference type="EMBL" id="SFCC01000022">
    <property type="protein sequence ID" value="RZQ59638.1"/>
    <property type="molecule type" value="Genomic_DNA"/>
</dbReference>
<sequence>MSVGIGHACCHHGEILQGVFLDADGRPCRGLVTLPMAGPGTRAEFTPLPGRRVTVSPAGRTKAAGAAVLAVAECARLTGRRECGGLLRLHSDIPLGLGMGSSTSDIIATIRAVAASYAVTLPPATVARLTVRAETACDPLMLDDRPRLFAQREGRVLEDLGHALPSAVVVSCLTGGGRPVDTLGIAPHVFREDDVRDFERLRARLRRAIADSDVVLLGRVSTDSARYNQRVLPKAEFTDLVAIAGRSGAAGVQVAHSGNVAGVLFDPDAAGLDGRLRRCVRALRRHDIPVTRLFSTRRDDKRGRPHRRGDRPAGPGAPGRRTRLPAV</sequence>
<feature type="region of interest" description="Disordered" evidence="2">
    <location>
        <begin position="294"/>
        <end position="327"/>
    </location>
</feature>
<dbReference type="GO" id="GO:0016301">
    <property type="term" value="F:kinase activity"/>
    <property type="evidence" value="ECO:0007669"/>
    <property type="project" value="UniProtKB-KW"/>
</dbReference>
<accession>A0A4Q7IYX0</accession>
<evidence type="ECO:0000256" key="1">
    <source>
        <dbReference type="ARBA" id="ARBA00022777"/>
    </source>
</evidence>
<evidence type="ECO:0000313" key="4">
    <source>
        <dbReference type="EMBL" id="RZQ59638.1"/>
    </source>
</evidence>
<protein>
    <submittedName>
        <fullName evidence="4">GHMP kinase</fullName>
    </submittedName>
</protein>
<evidence type="ECO:0000256" key="2">
    <source>
        <dbReference type="SAM" id="MobiDB-lite"/>
    </source>
</evidence>
<dbReference type="AlphaFoldDB" id="A0A4Q7IYX0"/>
<comment type="caution">
    <text evidence="4">The sequence shown here is derived from an EMBL/GenBank/DDBJ whole genome shotgun (WGS) entry which is preliminary data.</text>
</comment>
<dbReference type="InterPro" id="IPR006204">
    <property type="entry name" value="GHMP_kinase_N_dom"/>
</dbReference>
<proteinExistence type="predicted"/>
<name>A0A4Q7IYX0_9PSEU</name>
<dbReference type="SUPFAM" id="SSF54211">
    <property type="entry name" value="Ribosomal protein S5 domain 2-like"/>
    <property type="match status" value="1"/>
</dbReference>
<keyword evidence="5" id="KW-1185">Reference proteome</keyword>
<reference evidence="4 5" key="1">
    <citation type="submission" date="2019-02" db="EMBL/GenBank/DDBJ databases">
        <title>Draft genome sequence of Amycolatopsis sp. 8-3EHSu isolated from roots of Suaeda maritima.</title>
        <authorList>
            <person name="Duangmal K."/>
            <person name="Chantavorakit T."/>
        </authorList>
    </citation>
    <scope>NUCLEOTIDE SEQUENCE [LARGE SCALE GENOMIC DNA]</scope>
    <source>
        <strain evidence="4 5">8-3EHSu</strain>
    </source>
</reference>
<dbReference type="Proteomes" id="UP000292003">
    <property type="component" value="Unassembled WGS sequence"/>
</dbReference>
<dbReference type="InterPro" id="IPR020568">
    <property type="entry name" value="Ribosomal_Su5_D2-typ_SF"/>
</dbReference>
<dbReference type="RefSeq" id="WP_130479495.1">
    <property type="nucleotide sequence ID" value="NZ_SFCC01000022.1"/>
</dbReference>
<organism evidence="4 5">
    <name type="scientific">Amycolatopsis suaedae</name>
    <dbReference type="NCBI Taxonomy" id="2510978"/>
    <lineage>
        <taxon>Bacteria</taxon>
        <taxon>Bacillati</taxon>
        <taxon>Actinomycetota</taxon>
        <taxon>Actinomycetes</taxon>
        <taxon>Pseudonocardiales</taxon>
        <taxon>Pseudonocardiaceae</taxon>
        <taxon>Amycolatopsis</taxon>
    </lineage>
</organism>
<evidence type="ECO:0000313" key="5">
    <source>
        <dbReference type="Proteomes" id="UP000292003"/>
    </source>
</evidence>
<keyword evidence="1 4" id="KW-0808">Transferase</keyword>
<keyword evidence="1 4" id="KW-0418">Kinase</keyword>
<gene>
    <name evidence="4" type="ORF">EWH70_32945</name>
</gene>
<evidence type="ECO:0000259" key="3">
    <source>
        <dbReference type="Pfam" id="PF00288"/>
    </source>
</evidence>
<dbReference type="OrthoDB" id="7298003at2"/>
<dbReference type="Gene3D" id="3.30.230.10">
    <property type="match status" value="1"/>
</dbReference>
<dbReference type="GO" id="GO:0005524">
    <property type="term" value="F:ATP binding"/>
    <property type="evidence" value="ECO:0007669"/>
    <property type="project" value="InterPro"/>
</dbReference>
<dbReference type="Pfam" id="PF00288">
    <property type="entry name" value="GHMP_kinases_N"/>
    <property type="match status" value="1"/>
</dbReference>
<dbReference type="InterPro" id="IPR014721">
    <property type="entry name" value="Ribsml_uS5_D2-typ_fold_subgr"/>
</dbReference>
<feature type="domain" description="GHMP kinase N-terminal" evidence="3">
    <location>
        <begin position="76"/>
        <end position="135"/>
    </location>
</feature>